<dbReference type="SFLD" id="SFLDS00003">
    <property type="entry name" value="Haloacid_Dehalogenase"/>
    <property type="match status" value="1"/>
</dbReference>
<dbReference type="InterPro" id="IPR050155">
    <property type="entry name" value="HAD-like_hydrolase_sf"/>
</dbReference>
<dbReference type="Gene3D" id="3.40.50.1000">
    <property type="entry name" value="HAD superfamily/HAD-like"/>
    <property type="match status" value="1"/>
</dbReference>
<gene>
    <name evidence="1" type="ORF">EVG15_01205</name>
</gene>
<dbReference type="InterPro" id="IPR023214">
    <property type="entry name" value="HAD_sf"/>
</dbReference>
<evidence type="ECO:0000313" key="2">
    <source>
        <dbReference type="Proteomes" id="UP000319296"/>
    </source>
</evidence>
<proteinExistence type="predicted"/>
<dbReference type="PANTHER" id="PTHR43434:SF1">
    <property type="entry name" value="PHOSPHOGLYCOLATE PHOSPHATASE"/>
    <property type="match status" value="1"/>
</dbReference>
<reference evidence="1 2" key="1">
    <citation type="journal article" date="2019" name="ISME J.">
        <title>Insights into ecological role of a new deltaproteobacterial order Candidatus Acidulodesulfobacterales by metagenomics and metatranscriptomics.</title>
        <authorList>
            <person name="Tan S."/>
            <person name="Liu J."/>
            <person name="Fang Y."/>
            <person name="Hedlund B.P."/>
            <person name="Lian Z.H."/>
            <person name="Huang L.Y."/>
            <person name="Li J.T."/>
            <person name="Huang L.N."/>
            <person name="Li W.J."/>
            <person name="Jiang H.C."/>
            <person name="Dong H.L."/>
            <person name="Shu W.S."/>
        </authorList>
    </citation>
    <scope>NUCLEOTIDE SEQUENCE [LARGE SCALE GENOMIC DNA]</scope>
    <source>
        <strain evidence="1">AP1</strain>
    </source>
</reference>
<comment type="caution">
    <text evidence="1">The sequence shown here is derived from an EMBL/GenBank/DDBJ whole genome shotgun (WGS) entry which is preliminary data.</text>
</comment>
<dbReference type="SFLD" id="SFLDG01129">
    <property type="entry name" value="C1.5:_HAD__Beta-PGM__Phosphata"/>
    <property type="match status" value="1"/>
</dbReference>
<dbReference type="GO" id="GO:0008967">
    <property type="term" value="F:phosphoglycolate phosphatase activity"/>
    <property type="evidence" value="ECO:0007669"/>
    <property type="project" value="TreeGrafter"/>
</dbReference>
<dbReference type="InterPro" id="IPR006439">
    <property type="entry name" value="HAD-SF_hydro_IA"/>
</dbReference>
<dbReference type="EMBL" id="SGBB01000001">
    <property type="protein sequence ID" value="RZD19531.1"/>
    <property type="molecule type" value="Genomic_DNA"/>
</dbReference>
<dbReference type="InterPro" id="IPR023198">
    <property type="entry name" value="PGP-like_dom2"/>
</dbReference>
<dbReference type="Proteomes" id="UP000319296">
    <property type="component" value="Unassembled WGS sequence"/>
</dbReference>
<name>A0A519BQG8_9DELT</name>
<dbReference type="Gene3D" id="1.10.150.240">
    <property type="entry name" value="Putative phosphatase, domain 2"/>
    <property type="match status" value="1"/>
</dbReference>
<keyword evidence="1" id="KW-0378">Hydrolase</keyword>
<protein>
    <submittedName>
        <fullName evidence="1">HAD family hydrolase</fullName>
    </submittedName>
</protein>
<dbReference type="InterPro" id="IPR036412">
    <property type="entry name" value="HAD-like_sf"/>
</dbReference>
<evidence type="ECO:0000313" key="1">
    <source>
        <dbReference type="EMBL" id="RZD19531.1"/>
    </source>
</evidence>
<organism evidence="1 2">
    <name type="scientific">Candidatus Acididesulfobacter diazotrophicus</name>
    <dbReference type="NCBI Taxonomy" id="2597226"/>
    <lineage>
        <taxon>Bacteria</taxon>
        <taxon>Deltaproteobacteria</taxon>
        <taxon>Candidatus Acidulodesulfobacterales</taxon>
        <taxon>Candidatus Acididesulfobacter</taxon>
    </lineage>
</organism>
<sequence>MANKMKGDINKYNCIIFDLDGTLIDSFQAINDAFDAVFLRFDGRVLSDSESNSYVGVPLEDLLSEMFGEENQAEAIEIFRNKYKEVCFEKTTLIKGAKELLTDLKDKGKSLNIATNKTGDISRDLLKSLNIDNLFDYVYGVFDGMKGKPSPEMINKIIENTGFEKPDVIFIGDSPIDIMTAKNAGVTMLSVASGNHTYGELRSFNPDFLYEHIANITS</sequence>
<dbReference type="Pfam" id="PF13419">
    <property type="entry name" value="HAD_2"/>
    <property type="match status" value="1"/>
</dbReference>
<accession>A0A519BQG8</accession>
<dbReference type="InterPro" id="IPR041492">
    <property type="entry name" value="HAD_2"/>
</dbReference>
<dbReference type="PRINTS" id="PR00413">
    <property type="entry name" value="HADHALOGNASE"/>
</dbReference>
<dbReference type="SFLD" id="SFLDG01135">
    <property type="entry name" value="C1.5.6:_HAD__Beta-PGM__Phospha"/>
    <property type="match status" value="1"/>
</dbReference>
<dbReference type="PANTHER" id="PTHR43434">
    <property type="entry name" value="PHOSPHOGLYCOLATE PHOSPHATASE"/>
    <property type="match status" value="1"/>
</dbReference>
<dbReference type="GO" id="GO:0005829">
    <property type="term" value="C:cytosol"/>
    <property type="evidence" value="ECO:0007669"/>
    <property type="project" value="TreeGrafter"/>
</dbReference>
<dbReference type="NCBIfam" id="TIGR01549">
    <property type="entry name" value="HAD-SF-IA-v1"/>
    <property type="match status" value="1"/>
</dbReference>
<dbReference type="SUPFAM" id="SSF56784">
    <property type="entry name" value="HAD-like"/>
    <property type="match status" value="1"/>
</dbReference>
<dbReference type="AlphaFoldDB" id="A0A519BQG8"/>
<dbReference type="GO" id="GO:0006281">
    <property type="term" value="P:DNA repair"/>
    <property type="evidence" value="ECO:0007669"/>
    <property type="project" value="TreeGrafter"/>
</dbReference>